<accession>S9VS91</accession>
<protein>
    <recommendedName>
        <fullName evidence="4">Tetratricopeptide repeat</fullName>
    </recommendedName>
</protein>
<dbReference type="Proteomes" id="UP000515908">
    <property type="component" value="Chromosome 19"/>
</dbReference>
<feature type="coiled-coil region" evidence="1">
    <location>
        <begin position="130"/>
        <end position="161"/>
    </location>
</feature>
<proteinExistence type="predicted"/>
<dbReference type="VEuPathDB" id="TriTrypDB:ADEAN_000864400"/>
<evidence type="ECO:0008006" key="4">
    <source>
        <dbReference type="Google" id="ProtNLM"/>
    </source>
</evidence>
<keyword evidence="3" id="KW-1185">Reference proteome</keyword>
<organism evidence="2 3">
    <name type="scientific">Angomonas deanei</name>
    <dbReference type="NCBI Taxonomy" id="59799"/>
    <lineage>
        <taxon>Eukaryota</taxon>
        <taxon>Discoba</taxon>
        <taxon>Euglenozoa</taxon>
        <taxon>Kinetoplastea</taxon>
        <taxon>Metakinetoplastina</taxon>
        <taxon>Trypanosomatida</taxon>
        <taxon>Trypanosomatidae</taxon>
        <taxon>Strigomonadinae</taxon>
        <taxon>Angomonas</taxon>
    </lineage>
</organism>
<dbReference type="EMBL" id="LR877163">
    <property type="protein sequence ID" value="CAD2221113.1"/>
    <property type="molecule type" value="Genomic_DNA"/>
</dbReference>
<evidence type="ECO:0000313" key="3">
    <source>
        <dbReference type="Proteomes" id="UP000515908"/>
    </source>
</evidence>
<reference evidence="2 3" key="1">
    <citation type="submission" date="2020-08" db="EMBL/GenBank/DDBJ databases">
        <authorList>
            <person name="Newling K."/>
            <person name="Davey J."/>
            <person name="Forrester S."/>
        </authorList>
    </citation>
    <scope>NUCLEOTIDE SEQUENCE [LARGE SCALE GENOMIC DNA]</scope>
    <source>
        <strain evidence="3">Crithidia deanei Carvalho (ATCC PRA-265)</strain>
    </source>
</reference>
<gene>
    <name evidence="2" type="ORF">ADEAN_000864400</name>
</gene>
<dbReference type="Gene3D" id="1.25.40.10">
    <property type="entry name" value="Tetratricopeptide repeat domain"/>
    <property type="match status" value="2"/>
</dbReference>
<dbReference type="AlphaFoldDB" id="S9VS91"/>
<name>S9VS91_9TRYP</name>
<dbReference type="OrthoDB" id="271828at2759"/>
<sequence length="319" mass="35464">MNRLVLRKSLLAAKPVRWFGTRLSGVSSILACPTRYCSTQSTKPVSAVNVEEFTLNEEVVQRDMENLSKWNTLAESLDSAKAEKDSAKLLAEVNKGLTLLEELGAINAPIQCECLLCMEAAQVHYNEGRFDEAEKAAERAKKSLLNEKEHLRDAAQIAEIDQFLGFVYCGQNRPEKAHEVFTAVLRWIDVDAKSAMPMQAVAAVNLRRVVLTGVGQSLKQLADKKSKNGEDAKEDYGKALDILIESLNLHIDENDFNLVKSTLNNILQCFESIGDAAQAVTTCRKYVSWCERHNDAAGVEEGNNLLKDLCARHKIPEEN</sequence>
<keyword evidence="1" id="KW-0175">Coiled coil</keyword>
<evidence type="ECO:0000313" key="2">
    <source>
        <dbReference type="EMBL" id="CAD2221113.1"/>
    </source>
</evidence>
<evidence type="ECO:0000256" key="1">
    <source>
        <dbReference type="SAM" id="Coils"/>
    </source>
</evidence>
<dbReference type="SUPFAM" id="SSF48452">
    <property type="entry name" value="TPR-like"/>
    <property type="match status" value="1"/>
</dbReference>
<dbReference type="InterPro" id="IPR011990">
    <property type="entry name" value="TPR-like_helical_dom_sf"/>
</dbReference>